<sequence>MSALETKSRRIRHDARDGVAVAGLSLAASTGATLLLWALVRWLG</sequence>
<keyword evidence="1" id="KW-0812">Transmembrane</keyword>
<keyword evidence="1" id="KW-1133">Transmembrane helix</keyword>
<organism evidence="2 3">
    <name type="scientific">Microlunatus panaciterrae</name>
    <dbReference type="NCBI Taxonomy" id="400768"/>
    <lineage>
        <taxon>Bacteria</taxon>
        <taxon>Bacillati</taxon>
        <taxon>Actinomycetota</taxon>
        <taxon>Actinomycetes</taxon>
        <taxon>Propionibacteriales</taxon>
        <taxon>Propionibacteriaceae</taxon>
        <taxon>Microlunatus</taxon>
    </lineage>
</organism>
<dbReference type="Proteomes" id="UP000704762">
    <property type="component" value="Unassembled WGS sequence"/>
</dbReference>
<keyword evidence="1" id="KW-0472">Membrane</keyword>
<keyword evidence="3" id="KW-1185">Reference proteome</keyword>
<dbReference type="EMBL" id="JAFBCF010000001">
    <property type="protein sequence ID" value="MBM7800197.1"/>
    <property type="molecule type" value="Genomic_DNA"/>
</dbReference>
<proteinExistence type="predicted"/>
<evidence type="ECO:0000313" key="2">
    <source>
        <dbReference type="EMBL" id="MBM7800197.1"/>
    </source>
</evidence>
<comment type="caution">
    <text evidence="2">The sequence shown here is derived from an EMBL/GenBank/DDBJ whole genome shotgun (WGS) entry which is preliminary data.</text>
</comment>
<name>A0ABS2RP00_9ACTN</name>
<feature type="transmembrane region" description="Helical" evidence="1">
    <location>
        <begin position="21"/>
        <end position="40"/>
    </location>
</feature>
<gene>
    <name evidence="2" type="ORF">JOE57_003118</name>
</gene>
<evidence type="ECO:0000313" key="3">
    <source>
        <dbReference type="Proteomes" id="UP000704762"/>
    </source>
</evidence>
<protein>
    <submittedName>
        <fullName evidence="2">Uncharacterized protein</fullName>
    </submittedName>
</protein>
<dbReference type="RefSeq" id="WP_275588360.1">
    <property type="nucleotide sequence ID" value="NZ_BAAAQP010000003.1"/>
</dbReference>
<accession>A0ABS2RP00</accession>
<evidence type="ECO:0000256" key="1">
    <source>
        <dbReference type="SAM" id="Phobius"/>
    </source>
</evidence>
<reference evidence="2 3" key="1">
    <citation type="submission" date="2021-01" db="EMBL/GenBank/DDBJ databases">
        <title>Sequencing the genomes of 1000 actinobacteria strains.</title>
        <authorList>
            <person name="Klenk H.-P."/>
        </authorList>
    </citation>
    <scope>NUCLEOTIDE SEQUENCE [LARGE SCALE GENOMIC DNA]</scope>
    <source>
        <strain evidence="2 3">DSM 18662</strain>
    </source>
</reference>